<organism evidence="2">
    <name type="scientific">Phage sp. ctgh419</name>
    <dbReference type="NCBI Taxonomy" id="2828009"/>
    <lineage>
        <taxon>Viruses</taxon>
    </lineage>
</organism>
<dbReference type="PANTHER" id="PTHR36963">
    <property type="entry name" value="HELICASE"/>
    <property type="match status" value="1"/>
</dbReference>
<feature type="domain" description="Tail spike" evidence="1">
    <location>
        <begin position="150"/>
        <end position="348"/>
    </location>
</feature>
<dbReference type="SMART" id="SM00710">
    <property type="entry name" value="PbH1"/>
    <property type="match status" value="4"/>
</dbReference>
<reference evidence="2" key="1">
    <citation type="journal article" date="2021" name="Proc. Natl. Acad. Sci. U.S.A.">
        <title>A Catalog of Tens of Thousands of Viruses from Human Metagenomes Reveals Hidden Associations with Chronic Diseases.</title>
        <authorList>
            <person name="Tisza M.J."/>
            <person name="Buck C.B."/>
        </authorList>
    </citation>
    <scope>NUCLEOTIDE SEQUENCE</scope>
    <source>
        <strain evidence="2">Ctgh419</strain>
    </source>
</reference>
<dbReference type="InterPro" id="IPR006626">
    <property type="entry name" value="PbH1"/>
</dbReference>
<dbReference type="SUPFAM" id="SSF141571">
    <property type="entry name" value="Pentapeptide repeat-like"/>
    <property type="match status" value="1"/>
</dbReference>
<dbReference type="InterPro" id="IPR010572">
    <property type="entry name" value="Tail_dom"/>
</dbReference>
<protein>
    <submittedName>
        <fullName evidence="2">Tail protein</fullName>
    </submittedName>
</protein>
<evidence type="ECO:0000259" key="1">
    <source>
        <dbReference type="Pfam" id="PF06605"/>
    </source>
</evidence>
<sequence length="743" mass="81338">MYAIKGILAGRIFVLSEPYSDDEQVVTPVLKEIVGKSGTLEFDINIFHPHYEDVVMYKTYIRVERDGEEVWYGRVINISKDFYNTKTVICEGELGFLNDSIQASYGYSGTVRGYIDYILGNHNSQVEEEKRIYTGNIIVSDSNDYIHRENNSYTKTLEELDAKLTKLLGGYLKTRHENGAIFLDYLWNYGTDNTQIISIDENLIDYESSENNNEFYTRLIPTGAKVNEVAVTIKTVNGGVDYVENPALIERYGVIVGTKSWDDVTLPENLLRKARKEILSKELPNSFKLSAVDLSHIDNTRNPIKVGRNTKVISPFHKLETVYFVTEKESRLDEPERDIFTFGMRQSTYTAKVSDAALALEQNITREIKDTALTINNNLDEGLKTITGVKGGAVVLDTFNENGDLVQPWRILVMDTANKAQAVNVIQINQNGIGFSRNGINGEYLNAWTIDGHLRAEFIDVGTMLADRIRGGTLEVGGDGTGRDGQILVKSTINEVLCVIDKNGIYVDKGTIKGSTIEGNSIKGGSIEGTTITGSRIVGDNIEGGTIKGSTIEGNIIKGGSIEGTTITGSRIVGDDIEGGTIKGSTIEGNTIKGGSVEGTTITGSRIVGDDIEGGTIKGSTIEGNTIRGGSITGTEIEGGSDIHFSANSDNVKIGDFEVRDTSRHILQSSDECTGMSGADGGHGRWYLWAGYQQGGGSENTIFIVNDGQVRVEGEFIVNGQRIEDLINEKIDNYSDERGWGRA</sequence>
<name>A0A8S5SKR0_9VIRU</name>
<dbReference type="Pfam" id="PF06605">
    <property type="entry name" value="Prophage_tail"/>
    <property type="match status" value="1"/>
</dbReference>
<dbReference type="PANTHER" id="PTHR36963:SF2">
    <property type="entry name" value="TNFR-CYS DOMAIN-CONTAINING PROTEIN"/>
    <property type="match status" value="1"/>
</dbReference>
<proteinExistence type="predicted"/>
<dbReference type="EMBL" id="BK032618">
    <property type="protein sequence ID" value="DAF51601.1"/>
    <property type="molecule type" value="Genomic_DNA"/>
</dbReference>
<accession>A0A8S5SKR0</accession>
<evidence type="ECO:0000313" key="2">
    <source>
        <dbReference type="EMBL" id="DAF51601.1"/>
    </source>
</evidence>
<dbReference type="Gene3D" id="2.160.20.80">
    <property type="entry name" value="E3 ubiquitin-protein ligase SopA"/>
    <property type="match status" value="1"/>
</dbReference>